<evidence type="ECO:0000313" key="3">
    <source>
        <dbReference type="EMBL" id="KAH0538888.1"/>
    </source>
</evidence>
<evidence type="ECO:0000313" key="4">
    <source>
        <dbReference type="Proteomes" id="UP000698800"/>
    </source>
</evidence>
<feature type="compositionally biased region" description="Basic residues" evidence="1">
    <location>
        <begin position="211"/>
        <end position="222"/>
    </location>
</feature>
<keyword evidence="4" id="KW-1185">Reference proteome</keyword>
<organism evidence="3 4">
    <name type="scientific">Glutinoglossum americanum</name>
    <dbReference type="NCBI Taxonomy" id="1670608"/>
    <lineage>
        <taxon>Eukaryota</taxon>
        <taxon>Fungi</taxon>
        <taxon>Dikarya</taxon>
        <taxon>Ascomycota</taxon>
        <taxon>Pezizomycotina</taxon>
        <taxon>Geoglossomycetes</taxon>
        <taxon>Geoglossales</taxon>
        <taxon>Geoglossaceae</taxon>
        <taxon>Glutinoglossum</taxon>
    </lineage>
</organism>
<evidence type="ECO:0000259" key="2">
    <source>
        <dbReference type="PROSITE" id="PS00028"/>
    </source>
</evidence>
<dbReference type="AlphaFoldDB" id="A0A9P8KZF4"/>
<accession>A0A9P8KZF4</accession>
<proteinExistence type="predicted"/>
<dbReference type="SMART" id="SM00355">
    <property type="entry name" value="ZnF_C2H2"/>
    <property type="match status" value="2"/>
</dbReference>
<feature type="compositionally biased region" description="Polar residues" evidence="1">
    <location>
        <begin position="84"/>
        <end position="97"/>
    </location>
</feature>
<protein>
    <recommendedName>
        <fullName evidence="2">C2H2-type domain-containing protein</fullName>
    </recommendedName>
</protein>
<reference evidence="3" key="1">
    <citation type="submission" date="2021-03" db="EMBL/GenBank/DDBJ databases">
        <title>Comparative genomics and phylogenomic investigation of the class Geoglossomycetes provide insights into ecological specialization and systematics.</title>
        <authorList>
            <person name="Melie T."/>
            <person name="Pirro S."/>
            <person name="Miller A.N."/>
            <person name="Quandt A."/>
        </authorList>
    </citation>
    <scope>NUCLEOTIDE SEQUENCE</scope>
    <source>
        <strain evidence="3">GBOQ0MN5Z8</strain>
    </source>
</reference>
<dbReference type="InterPro" id="IPR013087">
    <property type="entry name" value="Znf_C2H2_type"/>
</dbReference>
<feature type="region of interest" description="Disordered" evidence="1">
    <location>
        <begin position="163"/>
        <end position="242"/>
    </location>
</feature>
<feature type="region of interest" description="Disordered" evidence="1">
    <location>
        <begin position="281"/>
        <end position="344"/>
    </location>
</feature>
<dbReference type="EMBL" id="JAGHQL010000093">
    <property type="protein sequence ID" value="KAH0538888.1"/>
    <property type="molecule type" value="Genomic_DNA"/>
</dbReference>
<dbReference type="PROSITE" id="PS00028">
    <property type="entry name" value="ZINC_FINGER_C2H2_1"/>
    <property type="match status" value="1"/>
</dbReference>
<feature type="domain" description="C2H2-type" evidence="2">
    <location>
        <begin position="419"/>
        <end position="439"/>
    </location>
</feature>
<feature type="compositionally biased region" description="Low complexity" evidence="1">
    <location>
        <begin position="320"/>
        <end position="344"/>
    </location>
</feature>
<feature type="compositionally biased region" description="Basic and acidic residues" evidence="1">
    <location>
        <begin position="163"/>
        <end position="177"/>
    </location>
</feature>
<feature type="compositionally biased region" description="Low complexity" evidence="1">
    <location>
        <begin position="285"/>
        <end position="295"/>
    </location>
</feature>
<comment type="caution">
    <text evidence="3">The sequence shown here is derived from an EMBL/GenBank/DDBJ whole genome shotgun (WGS) entry which is preliminary data.</text>
</comment>
<name>A0A9P8KZF4_9PEZI</name>
<evidence type="ECO:0000256" key="1">
    <source>
        <dbReference type="SAM" id="MobiDB-lite"/>
    </source>
</evidence>
<dbReference type="Proteomes" id="UP000698800">
    <property type="component" value="Unassembled WGS sequence"/>
</dbReference>
<feature type="region of interest" description="Disordered" evidence="1">
    <location>
        <begin position="84"/>
        <end position="115"/>
    </location>
</feature>
<sequence length="493" mass="53944">MASPGGGIRMTTLRKPSPLLFGKESSQIVQEISVPAGTQNRNSSLYDAEILSQLEEFAYIYSGKGIDFVNNGNDQRTSTAARVFRSQRQLPASSTETRLTKPLPRPPVASLPLLPNKEVQEASDTGVIPIILQYQAPIPSQDLPSTEDPIDFLPTAEPRLLIEEEKGEETPPLKPDRANSSSNYTIPIPSSQQSSSDYTESRGTEGSSSSKKPRRLKKGRRRDRFEEWMKSNTPTNLSTSTLSRLKALFRPRSSLSLDPESEATRSPLSTAGSWIVKAGQKILAGSRSPRSSPSKRGGGGSDVLLPPSPPSSTETRRQATTPTDSDPSTNPSLHSHLLPPSTVPSSLSSSLTVIPHICTQPSPSPLGTLKPWQCTFCLEQLSDRAAWLDHEESHILQVCDNEGYDGAIEHDNDNWFYSCGFCSVLLKTWFERTEHIGDHYGEGTTMASWDPLASPYPMQRHDFSPVRGFPACWSLGTLLGAQRLGNEEDNGSV</sequence>
<feature type="compositionally biased region" description="Low complexity" evidence="1">
    <location>
        <begin position="186"/>
        <end position="196"/>
    </location>
</feature>
<feature type="compositionally biased region" description="Low complexity" evidence="1">
    <location>
        <begin position="231"/>
        <end position="242"/>
    </location>
</feature>
<dbReference type="OrthoDB" id="4191915at2759"/>
<gene>
    <name evidence="3" type="ORF">FGG08_004544</name>
</gene>